<dbReference type="EMBL" id="MTHB01000015">
    <property type="protein sequence ID" value="OXC80435.1"/>
    <property type="molecule type" value="Genomic_DNA"/>
</dbReference>
<dbReference type="InterPro" id="IPR011010">
    <property type="entry name" value="DNA_brk_join_enz"/>
</dbReference>
<sequence>MDLLQQGVDLSVIALWLGHESIETTQVYLDANLTLKQAVLDRTIPPQGTPGRYRPDDELLAFLKGL</sequence>
<dbReference type="InterPro" id="IPR013762">
    <property type="entry name" value="Integrase-like_cat_sf"/>
</dbReference>
<gene>
    <name evidence="2" type="ORF">BSU04_01765</name>
</gene>
<evidence type="ECO:0000256" key="1">
    <source>
        <dbReference type="ARBA" id="ARBA00023172"/>
    </source>
</evidence>
<evidence type="ECO:0000313" key="2">
    <source>
        <dbReference type="EMBL" id="OXC80435.1"/>
    </source>
</evidence>
<dbReference type="SUPFAM" id="SSF56349">
    <property type="entry name" value="DNA breaking-rejoining enzymes"/>
    <property type="match status" value="1"/>
</dbReference>
<keyword evidence="1" id="KW-0233">DNA recombination</keyword>
<organism evidence="2 3">
    <name type="scientific">Caballeronia sordidicola</name>
    <name type="common">Burkholderia sordidicola</name>
    <dbReference type="NCBI Taxonomy" id="196367"/>
    <lineage>
        <taxon>Bacteria</taxon>
        <taxon>Pseudomonadati</taxon>
        <taxon>Pseudomonadota</taxon>
        <taxon>Betaproteobacteria</taxon>
        <taxon>Burkholderiales</taxon>
        <taxon>Burkholderiaceae</taxon>
        <taxon>Caballeronia</taxon>
    </lineage>
</organism>
<reference evidence="3" key="1">
    <citation type="submission" date="2017-01" db="EMBL/GenBank/DDBJ databases">
        <title>Genome Analysis of Deinococcus marmoris KOPRI26562.</title>
        <authorList>
            <person name="Kim J.H."/>
            <person name="Oh H.-M."/>
        </authorList>
    </citation>
    <scope>NUCLEOTIDE SEQUENCE [LARGE SCALE GENOMIC DNA]</scope>
    <source>
        <strain evidence="3">PAMC 26633</strain>
    </source>
</reference>
<dbReference type="AlphaFoldDB" id="A0A226XAA7"/>
<accession>A0A226XAA7</accession>
<protein>
    <submittedName>
        <fullName evidence="2">Mobile element protein</fullName>
    </submittedName>
</protein>
<comment type="caution">
    <text evidence="2">The sequence shown here is derived from an EMBL/GenBank/DDBJ whole genome shotgun (WGS) entry which is preliminary data.</text>
</comment>
<dbReference type="Gene3D" id="1.10.443.10">
    <property type="entry name" value="Intergrase catalytic core"/>
    <property type="match status" value="1"/>
</dbReference>
<evidence type="ECO:0000313" key="3">
    <source>
        <dbReference type="Proteomes" id="UP000214720"/>
    </source>
</evidence>
<name>A0A226XAA7_CABSO</name>
<proteinExistence type="predicted"/>
<dbReference type="GO" id="GO:0003677">
    <property type="term" value="F:DNA binding"/>
    <property type="evidence" value="ECO:0007669"/>
    <property type="project" value="InterPro"/>
</dbReference>
<dbReference type="Proteomes" id="UP000214720">
    <property type="component" value="Unassembled WGS sequence"/>
</dbReference>
<dbReference type="GO" id="GO:0015074">
    <property type="term" value="P:DNA integration"/>
    <property type="evidence" value="ECO:0007669"/>
    <property type="project" value="InterPro"/>
</dbReference>
<dbReference type="GO" id="GO:0006310">
    <property type="term" value="P:DNA recombination"/>
    <property type="evidence" value="ECO:0007669"/>
    <property type="project" value="UniProtKB-KW"/>
</dbReference>